<reference evidence="7" key="1">
    <citation type="journal article" date="2020" name="mSystems">
        <title>Genome- and Community-Level Interaction Insights into Carbon Utilization and Element Cycling Functions of Hydrothermarchaeota in Hydrothermal Sediment.</title>
        <authorList>
            <person name="Zhou Z."/>
            <person name="Liu Y."/>
            <person name="Xu W."/>
            <person name="Pan J."/>
            <person name="Luo Z.H."/>
            <person name="Li M."/>
        </authorList>
    </citation>
    <scope>NUCLEOTIDE SEQUENCE [LARGE SCALE GENOMIC DNA]</scope>
    <source>
        <strain evidence="7">SpSt-508</strain>
    </source>
</reference>
<dbReference type="PANTHER" id="PTHR19848">
    <property type="entry name" value="WD40 REPEAT PROTEIN"/>
    <property type="match status" value="1"/>
</dbReference>
<dbReference type="EMBL" id="DSVQ01000015">
    <property type="protein sequence ID" value="HGT39856.1"/>
    <property type="molecule type" value="Genomic_DNA"/>
</dbReference>
<organism evidence="7">
    <name type="scientific">Schlesneria paludicola</name>
    <dbReference type="NCBI Taxonomy" id="360056"/>
    <lineage>
        <taxon>Bacteria</taxon>
        <taxon>Pseudomonadati</taxon>
        <taxon>Planctomycetota</taxon>
        <taxon>Planctomycetia</taxon>
        <taxon>Planctomycetales</taxon>
        <taxon>Planctomycetaceae</taxon>
        <taxon>Schlesneria</taxon>
    </lineage>
</organism>
<proteinExistence type="predicted"/>
<dbReference type="PROSITE" id="PS50082">
    <property type="entry name" value="WD_REPEATS_2"/>
    <property type="match status" value="2"/>
</dbReference>
<feature type="domain" description="Cytochrome C Planctomycete-type" evidence="6">
    <location>
        <begin position="44"/>
        <end position="100"/>
    </location>
</feature>
<keyword evidence="2" id="KW-0677">Repeat</keyword>
<evidence type="ECO:0000256" key="5">
    <source>
        <dbReference type="SAM" id="SignalP"/>
    </source>
</evidence>
<dbReference type="SMART" id="SM00320">
    <property type="entry name" value="WD40"/>
    <property type="match status" value="4"/>
</dbReference>
<dbReference type="InterPro" id="IPR015943">
    <property type="entry name" value="WD40/YVTN_repeat-like_dom_sf"/>
</dbReference>
<gene>
    <name evidence="7" type="ORF">ENS64_11435</name>
</gene>
<evidence type="ECO:0000256" key="2">
    <source>
        <dbReference type="ARBA" id="ARBA00022737"/>
    </source>
</evidence>
<keyword evidence="5" id="KW-0732">Signal</keyword>
<protein>
    <recommendedName>
        <fullName evidence="6">Cytochrome C Planctomycete-type domain-containing protein</fullName>
    </recommendedName>
</protein>
<name>A0A7C4LLX1_9PLAN</name>
<accession>A0A7C4LLX1</accession>
<sequence>MSGWFRAGWAGCLISAATTPGWAAEPATKPVTYDDVRPVFRQRCVSCHNAERPRGDLDLSSFAAIKVGSTSGPVAVSGKADESLLYTLVAHLEEPFMPPNSPKIPQREIDLIRRWIDDGLRERAETGGNSVAPRPQSMPMVATAMTAPHETQVAVAAIPRRTAITALAVSPVAPLAAVSGLRQTVLFSLTDYLPAKAFEFPEGEVFVQKFSSDGQLLLVGGGIGGLSGKVVGIDMTTGRRVFELGDETDAVLAADITADKRLVAFGGPGRLVKLFRTDSGQQVATLRQHTDWILSVAFSPDGLLLASSDRFGSIQVWEAETGAEFFTLRGHVGPVTALAWSADSQQLVSAGQDGTVRWWDLHRGTQQAVWDGQSGGVLAMELLPDNQVLCGGRGKRLTVRGGAEVARMEVTLPDEIVELSATRDGRTAVAGDAQGNVSVVSLTDGKLLGRLEIPVNSALARKPVAVSRVVPKPAAHSISPELLAAEEAAQQAADELAATRKAYAAAEAALVQARETVTQLQEIIQRQEAAARQAAQRRDELRARSGHAR</sequence>
<feature type="repeat" description="WD" evidence="3">
    <location>
        <begin position="328"/>
        <end position="369"/>
    </location>
</feature>
<dbReference type="PROSITE" id="PS50294">
    <property type="entry name" value="WD_REPEATS_REGION"/>
    <property type="match status" value="2"/>
</dbReference>
<feature type="repeat" description="WD" evidence="3">
    <location>
        <begin position="286"/>
        <end position="327"/>
    </location>
</feature>
<dbReference type="InterPro" id="IPR001680">
    <property type="entry name" value="WD40_rpt"/>
</dbReference>
<dbReference type="AlphaFoldDB" id="A0A7C4LLX1"/>
<evidence type="ECO:0000313" key="7">
    <source>
        <dbReference type="EMBL" id="HGT39856.1"/>
    </source>
</evidence>
<dbReference type="InterPro" id="IPR011429">
    <property type="entry name" value="Cyt_c_Planctomycete-type"/>
</dbReference>
<dbReference type="SUPFAM" id="SSF46626">
    <property type="entry name" value="Cytochrome c"/>
    <property type="match status" value="1"/>
</dbReference>
<dbReference type="SUPFAM" id="SSF50998">
    <property type="entry name" value="Quinoprotein alcohol dehydrogenase-like"/>
    <property type="match status" value="1"/>
</dbReference>
<dbReference type="GO" id="GO:0020037">
    <property type="term" value="F:heme binding"/>
    <property type="evidence" value="ECO:0007669"/>
    <property type="project" value="InterPro"/>
</dbReference>
<dbReference type="Gene3D" id="2.130.10.10">
    <property type="entry name" value="YVTN repeat-like/Quinoprotein amine dehydrogenase"/>
    <property type="match status" value="2"/>
</dbReference>
<dbReference type="GO" id="GO:0009055">
    <property type="term" value="F:electron transfer activity"/>
    <property type="evidence" value="ECO:0007669"/>
    <property type="project" value="InterPro"/>
</dbReference>
<evidence type="ECO:0000256" key="3">
    <source>
        <dbReference type="PROSITE-ProRule" id="PRU00221"/>
    </source>
</evidence>
<evidence type="ECO:0000256" key="1">
    <source>
        <dbReference type="ARBA" id="ARBA00022574"/>
    </source>
</evidence>
<keyword evidence="1 3" id="KW-0853">WD repeat</keyword>
<dbReference type="PANTHER" id="PTHR19848:SF8">
    <property type="entry name" value="F-BOX AND WD REPEAT DOMAIN CONTAINING 7"/>
    <property type="match status" value="1"/>
</dbReference>
<dbReference type="InterPro" id="IPR011047">
    <property type="entry name" value="Quinoprotein_ADH-like_sf"/>
</dbReference>
<evidence type="ECO:0000259" key="6">
    <source>
        <dbReference type="Pfam" id="PF07635"/>
    </source>
</evidence>
<feature type="chain" id="PRO_5027995453" description="Cytochrome C Planctomycete-type domain-containing protein" evidence="5">
    <location>
        <begin position="24"/>
        <end position="549"/>
    </location>
</feature>
<dbReference type="Pfam" id="PF00400">
    <property type="entry name" value="WD40"/>
    <property type="match status" value="2"/>
</dbReference>
<feature type="region of interest" description="Disordered" evidence="4">
    <location>
        <begin position="529"/>
        <end position="549"/>
    </location>
</feature>
<dbReference type="InterPro" id="IPR036909">
    <property type="entry name" value="Cyt_c-like_dom_sf"/>
</dbReference>
<evidence type="ECO:0000256" key="4">
    <source>
        <dbReference type="SAM" id="MobiDB-lite"/>
    </source>
</evidence>
<feature type="signal peptide" evidence="5">
    <location>
        <begin position="1"/>
        <end position="23"/>
    </location>
</feature>
<comment type="caution">
    <text evidence="7">The sequence shown here is derived from an EMBL/GenBank/DDBJ whole genome shotgun (WGS) entry which is preliminary data.</text>
</comment>
<dbReference type="Pfam" id="PF07635">
    <property type="entry name" value="PSCyt1"/>
    <property type="match status" value="1"/>
</dbReference>